<reference evidence="2" key="1">
    <citation type="submission" date="2019-10" db="EMBL/GenBank/DDBJ databases">
        <title>Malate fermentation in French cider.</title>
        <authorList>
            <person name="Cousin F.J."/>
            <person name="Medina Fernandez S."/>
            <person name="Misery B."/>
            <person name="Laplace J.-M."/>
            <person name="Cretenet M."/>
        </authorList>
    </citation>
    <scope>NUCLEOTIDE SEQUENCE</scope>
    <source>
        <strain evidence="2">UCMA15901</strain>
    </source>
</reference>
<dbReference type="InterPro" id="IPR029063">
    <property type="entry name" value="SAM-dependent_MTases_sf"/>
</dbReference>
<keyword evidence="2" id="KW-0489">Methyltransferase</keyword>
<dbReference type="EMBL" id="WERX01000027">
    <property type="protein sequence ID" value="MDV7694868.1"/>
    <property type="molecule type" value="Genomic_DNA"/>
</dbReference>
<dbReference type="Proteomes" id="UP001275867">
    <property type="component" value="Unassembled WGS sequence"/>
</dbReference>
<dbReference type="Gene3D" id="3.40.50.150">
    <property type="entry name" value="Vaccinia Virus protein VP39"/>
    <property type="match status" value="1"/>
</dbReference>
<dbReference type="CDD" id="cd02440">
    <property type="entry name" value="AdoMet_MTases"/>
    <property type="match status" value="1"/>
</dbReference>
<comment type="caution">
    <text evidence="2">The sequence shown here is derived from an EMBL/GenBank/DDBJ whole genome shotgun (WGS) entry which is preliminary data.</text>
</comment>
<organism evidence="2 3">
    <name type="scientific">Pediococcus parvulus</name>
    <dbReference type="NCBI Taxonomy" id="54062"/>
    <lineage>
        <taxon>Bacteria</taxon>
        <taxon>Bacillati</taxon>
        <taxon>Bacillota</taxon>
        <taxon>Bacilli</taxon>
        <taxon>Lactobacillales</taxon>
        <taxon>Lactobacillaceae</taxon>
        <taxon>Pediococcus</taxon>
    </lineage>
</organism>
<gene>
    <name evidence="2" type="ORF">GA842_08350</name>
</gene>
<name>A0AAP5WC37_9LACO</name>
<dbReference type="AlphaFoldDB" id="A0AAP5WC37"/>
<dbReference type="GO" id="GO:0003676">
    <property type="term" value="F:nucleic acid binding"/>
    <property type="evidence" value="ECO:0007669"/>
    <property type="project" value="InterPro"/>
</dbReference>
<sequence>MKDTDILKKNERIDQLYSQNIKIIQSPDVFSFSLDAVLLASFAELKNSPKTKVMDLCAGNGAVGLFASQKTKGSIDQLELQHRLADMGDRSIQLNQLGNRVKMYNLDLADTFQKFNKDSYDYVLCNPPYFRNQTTSKKNPNPYLAIARHEVKTTLNQVLKVSSGLLKMNGKLFLVHRPDRFLEILETLKRNRLAPKRIRLVYPRPHNEANMVLIEAIKDGRPDGIRFMDPLYEYEGEEYSQEVKGFLYGKK</sequence>
<dbReference type="RefSeq" id="WP_317763333.1">
    <property type="nucleotide sequence ID" value="NZ_WERX01000027.1"/>
</dbReference>
<evidence type="ECO:0000259" key="1">
    <source>
        <dbReference type="Pfam" id="PF05175"/>
    </source>
</evidence>
<dbReference type="GO" id="GO:0032259">
    <property type="term" value="P:methylation"/>
    <property type="evidence" value="ECO:0007669"/>
    <property type="project" value="UniProtKB-KW"/>
</dbReference>
<dbReference type="InterPro" id="IPR002052">
    <property type="entry name" value="DNA_methylase_N6_adenine_CS"/>
</dbReference>
<dbReference type="PANTHER" id="PTHR47739">
    <property type="entry name" value="TRNA1(VAL) (ADENINE(37)-N6)-METHYLTRANSFERASE"/>
    <property type="match status" value="1"/>
</dbReference>
<proteinExistence type="predicted"/>
<accession>A0AAP5WC37</accession>
<dbReference type="Pfam" id="PF05175">
    <property type="entry name" value="MTS"/>
    <property type="match status" value="1"/>
</dbReference>
<dbReference type="InterPro" id="IPR050210">
    <property type="entry name" value="tRNA_Adenine-N(6)_MTase"/>
</dbReference>
<protein>
    <submittedName>
        <fullName evidence="2">Methyltransferase</fullName>
    </submittedName>
</protein>
<keyword evidence="2" id="KW-0808">Transferase</keyword>
<dbReference type="InterPro" id="IPR007848">
    <property type="entry name" value="Small_mtfrase_dom"/>
</dbReference>
<dbReference type="SUPFAM" id="SSF53335">
    <property type="entry name" value="S-adenosyl-L-methionine-dependent methyltransferases"/>
    <property type="match status" value="1"/>
</dbReference>
<dbReference type="GO" id="GO:0008170">
    <property type="term" value="F:N-methyltransferase activity"/>
    <property type="evidence" value="ECO:0007669"/>
    <property type="project" value="UniProtKB-ARBA"/>
</dbReference>
<dbReference type="PROSITE" id="PS00092">
    <property type="entry name" value="N6_MTASE"/>
    <property type="match status" value="1"/>
</dbReference>
<dbReference type="GO" id="GO:0008757">
    <property type="term" value="F:S-adenosylmethionine-dependent methyltransferase activity"/>
    <property type="evidence" value="ECO:0007669"/>
    <property type="project" value="UniProtKB-ARBA"/>
</dbReference>
<dbReference type="PANTHER" id="PTHR47739:SF1">
    <property type="entry name" value="TRNA1(VAL) (ADENINE(37)-N6)-METHYLTRANSFERASE"/>
    <property type="match status" value="1"/>
</dbReference>
<evidence type="ECO:0000313" key="2">
    <source>
        <dbReference type="EMBL" id="MDV7694868.1"/>
    </source>
</evidence>
<evidence type="ECO:0000313" key="3">
    <source>
        <dbReference type="Proteomes" id="UP001275867"/>
    </source>
</evidence>
<feature type="domain" description="Methyltransferase small" evidence="1">
    <location>
        <begin position="21"/>
        <end position="139"/>
    </location>
</feature>